<dbReference type="AlphaFoldDB" id="A0A812H1J2"/>
<gene>
    <name evidence="1" type="primary">IVNS1ABP</name>
    <name evidence="1" type="ORF">SNAT2548_LOCUS1190</name>
</gene>
<evidence type="ECO:0000313" key="2">
    <source>
        <dbReference type="Proteomes" id="UP000604046"/>
    </source>
</evidence>
<protein>
    <submittedName>
        <fullName evidence="1">IVNS1ABP protein</fullName>
    </submittedName>
</protein>
<dbReference type="Gene3D" id="2.120.10.80">
    <property type="entry name" value="Kelch-type beta propeller"/>
    <property type="match status" value="2"/>
</dbReference>
<organism evidence="1 2">
    <name type="scientific">Symbiodinium natans</name>
    <dbReference type="NCBI Taxonomy" id="878477"/>
    <lineage>
        <taxon>Eukaryota</taxon>
        <taxon>Sar</taxon>
        <taxon>Alveolata</taxon>
        <taxon>Dinophyceae</taxon>
        <taxon>Suessiales</taxon>
        <taxon>Symbiodiniaceae</taxon>
        <taxon>Symbiodinium</taxon>
    </lineage>
</organism>
<dbReference type="InterPro" id="IPR006652">
    <property type="entry name" value="Kelch_1"/>
</dbReference>
<dbReference type="SUPFAM" id="SSF117281">
    <property type="entry name" value="Kelch motif"/>
    <property type="match status" value="2"/>
</dbReference>
<comment type="caution">
    <text evidence="1">The sequence shown here is derived from an EMBL/GenBank/DDBJ whole genome shotgun (WGS) entry which is preliminary data.</text>
</comment>
<proteinExistence type="predicted"/>
<dbReference type="InterPro" id="IPR015915">
    <property type="entry name" value="Kelch-typ_b-propeller"/>
</dbReference>
<dbReference type="Proteomes" id="UP000604046">
    <property type="component" value="Unassembled WGS sequence"/>
</dbReference>
<accession>A0A812H1J2</accession>
<dbReference type="PANTHER" id="PTHR46375">
    <property type="entry name" value="KELCH REPEAT AND BTB DOMAIN-CONTAINING PROTEIN 13-RELATED"/>
    <property type="match status" value="1"/>
</dbReference>
<sequence>MHLDTLEAPNSPFLNWPGLVRWLASTRRSGKEGLFSWTCPWLPFALLLLFRYGLRSSCQWGQRSIESQESASKPTLANLTGLAQFHDLPQEILRVSGQVAAGRLASSSRSWAEGLQPHLQRDRVRLSMLEIFYIGGRMLMEVHTAQDHVQRMHVNGEAWQQVSQLPGARWAAAAAVLEQEILVMGGYSDGQDLDVVDCFQPAQSTWRRPPELKLTSPRSLFSAAALDGRIYIVGGTSCGREQDLCERCDGVGWESVLNLPLPRFGCSAVVTGGALYTIGGFSRGLVLRCCERLDPCARAWRALPSPTVARWSAAAVTLHGRIYVCGGFNGGSPLDIVERFSPSEESWEVLPSLTTPRKHLAAVRAGDSVYVLGGFDGNASTAAVERFNSGACGATGTWEKMRPLPIESEWGVAVAV</sequence>
<dbReference type="Pfam" id="PF01344">
    <property type="entry name" value="Kelch_1"/>
    <property type="match status" value="4"/>
</dbReference>
<reference evidence="1" key="1">
    <citation type="submission" date="2021-02" db="EMBL/GenBank/DDBJ databases">
        <authorList>
            <person name="Dougan E. K."/>
            <person name="Rhodes N."/>
            <person name="Thang M."/>
            <person name="Chan C."/>
        </authorList>
    </citation>
    <scope>NUCLEOTIDE SEQUENCE</scope>
</reference>
<keyword evidence="2" id="KW-1185">Reference proteome</keyword>
<dbReference type="OrthoDB" id="45365at2759"/>
<dbReference type="PANTHER" id="PTHR46375:SF3">
    <property type="entry name" value="KELCH REPEAT AND BTB DOMAIN-CONTAINING PROTEIN 13"/>
    <property type="match status" value="1"/>
</dbReference>
<evidence type="ECO:0000313" key="1">
    <source>
        <dbReference type="EMBL" id="CAE6940663.1"/>
    </source>
</evidence>
<dbReference type="PRINTS" id="PR00501">
    <property type="entry name" value="KELCHREPEAT"/>
</dbReference>
<dbReference type="InterPro" id="IPR052392">
    <property type="entry name" value="Kelch-BTB_domain-containing"/>
</dbReference>
<name>A0A812H1J2_9DINO</name>
<dbReference type="SMART" id="SM00612">
    <property type="entry name" value="Kelch"/>
    <property type="match status" value="4"/>
</dbReference>
<dbReference type="EMBL" id="CAJNDS010000064">
    <property type="protein sequence ID" value="CAE6940663.1"/>
    <property type="molecule type" value="Genomic_DNA"/>
</dbReference>